<protein>
    <submittedName>
        <fullName evidence="1">Uncharacterized protein</fullName>
    </submittedName>
</protein>
<organism evidence="1 2">
    <name type="scientific">Puccinia striiformis f. sp. tritici</name>
    <dbReference type="NCBI Taxonomy" id="168172"/>
    <lineage>
        <taxon>Eukaryota</taxon>
        <taxon>Fungi</taxon>
        <taxon>Dikarya</taxon>
        <taxon>Basidiomycota</taxon>
        <taxon>Pucciniomycotina</taxon>
        <taxon>Pucciniomycetes</taxon>
        <taxon>Pucciniales</taxon>
        <taxon>Pucciniaceae</taxon>
        <taxon>Puccinia</taxon>
    </lineage>
</organism>
<gene>
    <name evidence="1" type="ORF">MJO28_001244</name>
</gene>
<accession>A0ACC0EZR7</accession>
<name>A0ACC0EZR7_9BASI</name>
<evidence type="ECO:0000313" key="1">
    <source>
        <dbReference type="EMBL" id="KAI7963150.1"/>
    </source>
</evidence>
<proteinExistence type="predicted"/>
<reference evidence="2" key="2">
    <citation type="journal article" date="2018" name="Mol. Plant Microbe Interact.">
        <title>Genome sequence resources for the wheat stripe rust pathogen (Puccinia striiformis f. sp. tritici) and the barley stripe rust pathogen (Puccinia striiformis f. sp. hordei).</title>
        <authorList>
            <person name="Xia C."/>
            <person name="Wang M."/>
            <person name="Yin C."/>
            <person name="Cornejo O.E."/>
            <person name="Hulbert S.H."/>
            <person name="Chen X."/>
        </authorList>
    </citation>
    <scope>NUCLEOTIDE SEQUENCE [LARGE SCALE GENOMIC DNA]</scope>
    <source>
        <strain evidence="2">93-210</strain>
    </source>
</reference>
<dbReference type="EMBL" id="CM045865">
    <property type="protein sequence ID" value="KAI7963150.1"/>
    <property type="molecule type" value="Genomic_DNA"/>
</dbReference>
<keyword evidence="2" id="KW-1185">Reference proteome</keyword>
<dbReference type="Proteomes" id="UP001060170">
    <property type="component" value="Chromosome 1"/>
</dbReference>
<comment type="caution">
    <text evidence="1">The sequence shown here is derived from an EMBL/GenBank/DDBJ whole genome shotgun (WGS) entry which is preliminary data.</text>
</comment>
<sequence length="548" mass="60780">MTSQSSPDQTIVTAILASQLMSVPFTCSLTLLVSIFAWRYISKTSARAIPKSGYFEYPCVSRTPARARLARAGAGLVAVICVILTSIELVVSYNIFLSSISSGQDPDTYTSAFLFPKHVYQASVVHPRDLTYFQRTPWTFALIPVLTAFVTIHLFTCGFIFCKLHLLTNRITVQHCQRHYKACRNHLNMRFITVLGLLGVTSLIGGVSSSIAMVVRLSQKLHSHGTPVAEKLFRAYLVTSTISSGLISFLLLCSSMKQSELARRESLRNAAVKFERHTIQSMVNFLLSTYTLVFVLEISSIICASASLSSNFTVALHSSQAFFFLQRLTICVMALSFVYALLNESKIIPSQSLSTTVTFEKVHDSDPENGRQTIAKQDITPARPNRPSEVDVQDIGRFDLTTYNSSEHKPLSSEEDEEFDELFVDTFPSEGIPMTQDETVTDNTWPLAKRISASLSLPEKALGEFASLPGRSSSLFVRQKPPTLSSMRSLQLTTDTSKQLPTASPRTKKSGSKSKKHQSQLKYIISSPIAQKQTVAYNEFQEESLILA</sequence>
<evidence type="ECO:0000313" key="2">
    <source>
        <dbReference type="Proteomes" id="UP001060170"/>
    </source>
</evidence>
<reference evidence="1 2" key="3">
    <citation type="journal article" date="2022" name="Microbiol. Spectr.">
        <title>Folding features and dynamics of 3D genome architecture in plant fungal pathogens.</title>
        <authorList>
            <person name="Xia C."/>
        </authorList>
    </citation>
    <scope>NUCLEOTIDE SEQUENCE [LARGE SCALE GENOMIC DNA]</scope>
    <source>
        <strain evidence="1 2">93-210</strain>
    </source>
</reference>
<reference evidence="2" key="1">
    <citation type="journal article" date="2018" name="BMC Genomics">
        <title>Genomic insights into host adaptation between the wheat stripe rust pathogen (Puccinia striiformis f. sp. tritici) and the barley stripe rust pathogen (Puccinia striiformis f. sp. hordei).</title>
        <authorList>
            <person name="Xia C."/>
            <person name="Wang M."/>
            <person name="Yin C."/>
            <person name="Cornejo O.E."/>
            <person name="Hulbert S.H."/>
            <person name="Chen X."/>
        </authorList>
    </citation>
    <scope>NUCLEOTIDE SEQUENCE [LARGE SCALE GENOMIC DNA]</scope>
    <source>
        <strain evidence="2">93-210</strain>
    </source>
</reference>